<keyword evidence="2" id="KW-1185">Reference proteome</keyword>
<evidence type="ECO:0000313" key="2">
    <source>
        <dbReference type="Proteomes" id="UP000473008"/>
    </source>
</evidence>
<dbReference type="AlphaFoldDB" id="A0A6M1R9G5"/>
<dbReference type="EMBL" id="JAALDL010000001">
    <property type="protein sequence ID" value="NGN96222.1"/>
    <property type="molecule type" value="Genomic_DNA"/>
</dbReference>
<dbReference type="RefSeq" id="WP_165011361.1">
    <property type="nucleotide sequence ID" value="NZ_JAALDL010000001.1"/>
</dbReference>
<organism evidence="1 2">
    <name type="scientific">Grimontia sedimenti</name>
    <dbReference type="NCBI Taxonomy" id="2711294"/>
    <lineage>
        <taxon>Bacteria</taxon>
        <taxon>Pseudomonadati</taxon>
        <taxon>Pseudomonadota</taxon>
        <taxon>Gammaproteobacteria</taxon>
        <taxon>Vibrionales</taxon>
        <taxon>Vibrionaceae</taxon>
        <taxon>Grimontia</taxon>
    </lineage>
</organism>
<reference evidence="1 2" key="1">
    <citation type="submission" date="2020-02" db="EMBL/GenBank/DDBJ databases">
        <title>The draft genome of Grimontia sedimenta sp. nov., isolated from benthic sediments near coral reefs south of Kuwait.</title>
        <authorList>
            <person name="Mahmoud H.M."/>
            <person name="Jose L."/>
            <person name="Eapen S."/>
        </authorList>
    </citation>
    <scope>NUCLEOTIDE SEQUENCE [LARGE SCALE GENOMIC DNA]</scope>
    <source>
        <strain evidence="1 2">S25</strain>
    </source>
</reference>
<name>A0A6M1R9G5_9GAMM</name>
<proteinExistence type="predicted"/>
<gene>
    <name evidence="1" type="ORF">G5S52_00700</name>
</gene>
<sequence length="100" mass="11017">MNQNVENAIQQVLDQIDDSPVMSVLAGVLKSQIDRQKVELEELLAAREQGLLTGDEFEVELEREKLIAEAEVLTAQIATKAEVQKAVNKAFNVLLKSVAV</sequence>
<dbReference type="Proteomes" id="UP000473008">
    <property type="component" value="Unassembled WGS sequence"/>
</dbReference>
<comment type="caution">
    <text evidence="1">The sequence shown here is derived from an EMBL/GenBank/DDBJ whole genome shotgun (WGS) entry which is preliminary data.</text>
</comment>
<evidence type="ECO:0000313" key="1">
    <source>
        <dbReference type="EMBL" id="NGN96222.1"/>
    </source>
</evidence>
<protein>
    <submittedName>
        <fullName evidence="1">Uncharacterized protein</fullName>
    </submittedName>
</protein>
<accession>A0A6M1R9G5</accession>